<accession>A0ABD1Y7F1</accession>
<evidence type="ECO:0000256" key="3">
    <source>
        <dbReference type="ARBA" id="ARBA00022750"/>
    </source>
</evidence>
<proteinExistence type="inferred from homology"/>
<dbReference type="InterPro" id="IPR032861">
    <property type="entry name" value="TAXi_N"/>
</dbReference>
<keyword evidence="6" id="KW-0732">Signal</keyword>
<dbReference type="GO" id="GO:0006508">
    <property type="term" value="P:proteolysis"/>
    <property type="evidence" value="ECO:0007669"/>
    <property type="project" value="UniProtKB-KW"/>
</dbReference>
<dbReference type="InterPro" id="IPR051708">
    <property type="entry name" value="Plant_Aspart_Prot_A1"/>
</dbReference>
<dbReference type="Gene3D" id="2.40.70.10">
    <property type="entry name" value="Acid Proteases"/>
    <property type="match status" value="2"/>
</dbReference>
<name>A0ABD1Y7F1_9MARC</name>
<gene>
    <name evidence="8" type="ORF">R1flu_002897</name>
</gene>
<evidence type="ECO:0000259" key="7">
    <source>
        <dbReference type="PROSITE" id="PS51767"/>
    </source>
</evidence>
<dbReference type="InterPro" id="IPR021109">
    <property type="entry name" value="Peptidase_aspartic_dom_sf"/>
</dbReference>
<dbReference type="CDD" id="cd05476">
    <property type="entry name" value="pepsin_A_like_plant"/>
    <property type="match status" value="1"/>
</dbReference>
<sequence>MANCVNVSTILVLLLAMVVAQAYICNALINQQSAWVTNHLHKRKSLEMNTDRRLREQAMDSTEKSVSNGWRGNLIHPTYETQTEDLTMLQKIRHDVERSKERARYLYERSRGFTTGSSARMNGRMLDEFISKLQFTSGAYSMEISIGTPPQSFRAIADAGSDLVWLQCAECSEVQCFESTGKFFPNRSTSYGAVGCGTACNILGRHELTCGPTCQYSYAYDDTSQTQGTYSLETITIEDVAGANVSIKHFQFGCGLDNKGTFRDTSGIVGLGRGPISFTSQIAKYLNGSNKFSYCLLNRYDQNINRDRSPIFFGDAEVPTIGERLQIPSTIFELDPTNGTGGVVFDSGTTYTVLRSEAYQAVTGTFSDAVDKAGLLRRVN</sequence>
<dbReference type="GO" id="GO:0004190">
    <property type="term" value="F:aspartic-type endopeptidase activity"/>
    <property type="evidence" value="ECO:0007669"/>
    <property type="project" value="UniProtKB-KW"/>
</dbReference>
<organism evidence="8 9">
    <name type="scientific">Riccia fluitans</name>
    <dbReference type="NCBI Taxonomy" id="41844"/>
    <lineage>
        <taxon>Eukaryota</taxon>
        <taxon>Viridiplantae</taxon>
        <taxon>Streptophyta</taxon>
        <taxon>Embryophyta</taxon>
        <taxon>Marchantiophyta</taxon>
        <taxon>Marchantiopsida</taxon>
        <taxon>Marchantiidae</taxon>
        <taxon>Marchantiales</taxon>
        <taxon>Ricciaceae</taxon>
        <taxon>Riccia</taxon>
    </lineage>
</organism>
<dbReference type="InterPro" id="IPR032799">
    <property type="entry name" value="TAXi_C"/>
</dbReference>
<evidence type="ECO:0000256" key="2">
    <source>
        <dbReference type="ARBA" id="ARBA00022670"/>
    </source>
</evidence>
<feature type="chain" id="PRO_5044759245" description="Peptidase A1 domain-containing protein" evidence="6">
    <location>
        <begin position="23"/>
        <end position="380"/>
    </location>
</feature>
<dbReference type="Pfam" id="PF14541">
    <property type="entry name" value="TAXi_C"/>
    <property type="match status" value="1"/>
</dbReference>
<dbReference type="PROSITE" id="PS51767">
    <property type="entry name" value="PEPTIDASE_A1"/>
    <property type="match status" value="1"/>
</dbReference>
<feature type="domain" description="Peptidase A1" evidence="7">
    <location>
        <begin position="140"/>
        <end position="380"/>
    </location>
</feature>
<dbReference type="AlphaFoldDB" id="A0ABD1Y7F1"/>
<evidence type="ECO:0000256" key="6">
    <source>
        <dbReference type="SAM" id="SignalP"/>
    </source>
</evidence>
<keyword evidence="3" id="KW-0064">Aspartyl protease</keyword>
<dbReference type="SUPFAM" id="SSF50630">
    <property type="entry name" value="Acid proteases"/>
    <property type="match status" value="1"/>
</dbReference>
<protein>
    <recommendedName>
        <fullName evidence="7">Peptidase A1 domain-containing protein</fullName>
    </recommendedName>
</protein>
<evidence type="ECO:0000256" key="1">
    <source>
        <dbReference type="ARBA" id="ARBA00007447"/>
    </source>
</evidence>
<dbReference type="PANTHER" id="PTHR47967">
    <property type="entry name" value="OS07G0603500 PROTEIN-RELATED"/>
    <property type="match status" value="1"/>
</dbReference>
<evidence type="ECO:0000256" key="4">
    <source>
        <dbReference type="ARBA" id="ARBA00022801"/>
    </source>
</evidence>
<comment type="caution">
    <text evidence="8">The sequence shown here is derived from an EMBL/GenBank/DDBJ whole genome shotgun (WGS) entry which is preliminary data.</text>
</comment>
<keyword evidence="2" id="KW-0645">Protease</keyword>
<dbReference type="InterPro" id="IPR034161">
    <property type="entry name" value="Pepsin-like_plant"/>
</dbReference>
<evidence type="ECO:0000256" key="5">
    <source>
        <dbReference type="ARBA" id="ARBA00023180"/>
    </source>
</evidence>
<dbReference type="InterPro" id="IPR033121">
    <property type="entry name" value="PEPTIDASE_A1"/>
</dbReference>
<evidence type="ECO:0000313" key="9">
    <source>
        <dbReference type="Proteomes" id="UP001605036"/>
    </source>
</evidence>
<dbReference type="EMBL" id="JBHFFA010000006">
    <property type="protein sequence ID" value="KAL2622692.1"/>
    <property type="molecule type" value="Genomic_DNA"/>
</dbReference>
<dbReference type="PANTHER" id="PTHR47967:SF128">
    <property type="entry name" value="ASPARTIC PROTEINASE CDR1-LIKE"/>
    <property type="match status" value="1"/>
</dbReference>
<feature type="signal peptide" evidence="6">
    <location>
        <begin position="1"/>
        <end position="22"/>
    </location>
</feature>
<evidence type="ECO:0000313" key="8">
    <source>
        <dbReference type="EMBL" id="KAL2622692.1"/>
    </source>
</evidence>
<dbReference type="Pfam" id="PF14543">
    <property type="entry name" value="TAXi_N"/>
    <property type="match status" value="1"/>
</dbReference>
<keyword evidence="9" id="KW-1185">Reference proteome</keyword>
<keyword evidence="4" id="KW-0378">Hydrolase</keyword>
<dbReference type="InterPro" id="IPR001969">
    <property type="entry name" value="Aspartic_peptidase_AS"/>
</dbReference>
<keyword evidence="5" id="KW-0325">Glycoprotein</keyword>
<dbReference type="PROSITE" id="PS00141">
    <property type="entry name" value="ASP_PROTEASE"/>
    <property type="match status" value="1"/>
</dbReference>
<comment type="similarity">
    <text evidence="1">Belongs to the peptidase A1 family.</text>
</comment>
<dbReference type="Proteomes" id="UP001605036">
    <property type="component" value="Unassembled WGS sequence"/>
</dbReference>
<reference evidence="8 9" key="1">
    <citation type="submission" date="2024-09" db="EMBL/GenBank/DDBJ databases">
        <title>Chromosome-scale assembly of Riccia fluitans.</title>
        <authorList>
            <person name="Paukszto L."/>
            <person name="Sawicki J."/>
            <person name="Karawczyk K."/>
            <person name="Piernik-Szablinska J."/>
            <person name="Szczecinska M."/>
            <person name="Mazdziarz M."/>
        </authorList>
    </citation>
    <scope>NUCLEOTIDE SEQUENCE [LARGE SCALE GENOMIC DNA]</scope>
    <source>
        <strain evidence="8">Rf_01</strain>
        <tissue evidence="8">Aerial parts of the thallus</tissue>
    </source>
</reference>